<accession>A0A6J3M9M2</accession>
<protein>
    <submittedName>
        <fullName evidence="2">Uncharacterized protein</fullName>
    </submittedName>
</protein>
<evidence type="ECO:0000313" key="1">
    <source>
        <dbReference type="Proteomes" id="UP000504637"/>
    </source>
</evidence>
<name>A0A6J3M9M2_9PEZI</name>
<organism evidence="2">
    <name type="scientific">Dissoconium aciculare CBS 342.82</name>
    <dbReference type="NCBI Taxonomy" id="1314786"/>
    <lineage>
        <taxon>Eukaryota</taxon>
        <taxon>Fungi</taxon>
        <taxon>Dikarya</taxon>
        <taxon>Ascomycota</taxon>
        <taxon>Pezizomycotina</taxon>
        <taxon>Dothideomycetes</taxon>
        <taxon>Dothideomycetidae</taxon>
        <taxon>Mycosphaerellales</taxon>
        <taxon>Dissoconiaceae</taxon>
        <taxon>Dissoconium</taxon>
    </lineage>
</organism>
<dbReference type="AlphaFoldDB" id="A0A6J3M9M2"/>
<reference evidence="2" key="3">
    <citation type="submission" date="2025-08" db="UniProtKB">
        <authorList>
            <consortium name="RefSeq"/>
        </authorList>
    </citation>
    <scope>IDENTIFICATION</scope>
    <source>
        <strain evidence="2">CBS 342.82</strain>
    </source>
</reference>
<reference evidence="2" key="2">
    <citation type="submission" date="2020-04" db="EMBL/GenBank/DDBJ databases">
        <authorList>
            <consortium name="NCBI Genome Project"/>
        </authorList>
    </citation>
    <scope>NUCLEOTIDE SEQUENCE</scope>
    <source>
        <strain evidence="2">CBS 342.82</strain>
    </source>
</reference>
<dbReference type="Proteomes" id="UP000504637">
    <property type="component" value="Unplaced"/>
</dbReference>
<gene>
    <name evidence="2" type="ORF">K489DRAFT_188546</name>
</gene>
<proteinExistence type="predicted"/>
<keyword evidence="1" id="KW-1185">Reference proteome</keyword>
<evidence type="ECO:0000313" key="2">
    <source>
        <dbReference type="RefSeq" id="XP_033461766.1"/>
    </source>
</evidence>
<reference evidence="2" key="1">
    <citation type="submission" date="2020-01" db="EMBL/GenBank/DDBJ databases">
        <authorList>
            <consortium name="DOE Joint Genome Institute"/>
            <person name="Haridas S."/>
            <person name="Albert R."/>
            <person name="Binder M."/>
            <person name="Bloem J."/>
            <person name="Labutti K."/>
            <person name="Salamov A."/>
            <person name="Andreopoulos B."/>
            <person name="Baker S.E."/>
            <person name="Barry K."/>
            <person name="Bills G."/>
            <person name="Bluhm B.H."/>
            <person name="Cannon C."/>
            <person name="Castanera R."/>
            <person name="Culley D.E."/>
            <person name="Daum C."/>
            <person name="Ezra D."/>
            <person name="Gonzalez J.B."/>
            <person name="Henrissat B."/>
            <person name="Kuo A."/>
            <person name="Liang C."/>
            <person name="Lipzen A."/>
            <person name="Lutzoni F."/>
            <person name="Magnuson J."/>
            <person name="Mondo S."/>
            <person name="Nolan M."/>
            <person name="Ohm R."/>
            <person name="Pangilinan J."/>
            <person name="Park H.-J."/>
            <person name="Ramirez L."/>
            <person name="Alfaro M."/>
            <person name="Sun H."/>
            <person name="Tritt A."/>
            <person name="Yoshinaga Y."/>
            <person name="Zwiers L.-H."/>
            <person name="Turgeon B.G."/>
            <person name="Goodwin S.B."/>
            <person name="Spatafora J.W."/>
            <person name="Crous P.W."/>
            <person name="Grigoriev I.V."/>
        </authorList>
    </citation>
    <scope>NUCLEOTIDE SEQUENCE</scope>
    <source>
        <strain evidence="2">CBS 342.82</strain>
    </source>
</reference>
<dbReference type="GeneID" id="54357310"/>
<sequence>MPRGVRSSGGSSFLCATLCETTFEYAIPTCARHSIEWKEFCMICSDSVSFVATYRVAFRLPSVFVPGDSNRLVSLLQKELKFTEQPCRTSSDGLTMCSVMWYTTPAATPLSSCLYQQGITSDPAVMTLRRSRSNLYVVIGSQTDRKINIKLKRPGNSIEIRP</sequence>
<dbReference type="RefSeq" id="XP_033461766.1">
    <property type="nucleotide sequence ID" value="XM_033599511.1"/>
</dbReference>